<feature type="transmembrane region" description="Helical" evidence="8">
    <location>
        <begin position="148"/>
        <end position="166"/>
    </location>
</feature>
<feature type="transmembrane region" description="Helical" evidence="8">
    <location>
        <begin position="46"/>
        <end position="64"/>
    </location>
</feature>
<evidence type="ECO:0000256" key="1">
    <source>
        <dbReference type="ARBA" id="ARBA00004141"/>
    </source>
</evidence>
<dbReference type="InterPro" id="IPR036259">
    <property type="entry name" value="MFS_trans_sf"/>
</dbReference>
<accession>A0A7S0RVZ0</accession>
<dbReference type="PANTHER" id="PTHR31585:SF0">
    <property type="entry name" value="FOLATE-BIOPTERIN TRANSPORTER 1, CHLOROPLASTIC"/>
    <property type="match status" value="1"/>
</dbReference>
<feature type="transmembrane region" description="Helical" evidence="8">
    <location>
        <begin position="378"/>
        <end position="405"/>
    </location>
</feature>
<organism evidence="10">
    <name type="scientific">Pyramimonas obovata</name>
    <dbReference type="NCBI Taxonomy" id="1411642"/>
    <lineage>
        <taxon>Eukaryota</taxon>
        <taxon>Viridiplantae</taxon>
        <taxon>Chlorophyta</taxon>
        <taxon>Pyramimonadophyceae</taxon>
        <taxon>Pyramimonadales</taxon>
        <taxon>Pyramimonadaceae</taxon>
        <taxon>Pyramimonas</taxon>
        <taxon>Pyramimonas incertae sedis</taxon>
    </lineage>
</organism>
<evidence type="ECO:0008006" key="11">
    <source>
        <dbReference type="Google" id="ProtNLM"/>
    </source>
</evidence>
<keyword evidence="5 8" id="KW-1133">Transmembrane helix</keyword>
<feature type="compositionally biased region" description="Polar residues" evidence="7">
    <location>
        <begin position="444"/>
        <end position="454"/>
    </location>
</feature>
<name>A0A7S0RVZ0_9CHLO</name>
<dbReference type="InterPro" id="IPR039309">
    <property type="entry name" value="BT1"/>
</dbReference>
<dbReference type="AlphaFoldDB" id="A0A7S0RVZ0"/>
<keyword evidence="6 8" id="KW-0472">Membrane</keyword>
<keyword evidence="9" id="KW-0732">Signal</keyword>
<feature type="transmembrane region" description="Helical" evidence="8">
    <location>
        <begin position="309"/>
        <end position="328"/>
    </location>
</feature>
<feature type="compositionally biased region" description="Low complexity" evidence="7">
    <location>
        <begin position="104"/>
        <end position="115"/>
    </location>
</feature>
<comment type="similarity">
    <text evidence="2">Belongs to the major facilitator superfamily. Folate-biopterin transporter (TC 2.A.71) family.</text>
</comment>
<feature type="signal peptide" evidence="9">
    <location>
        <begin position="1"/>
        <end position="22"/>
    </location>
</feature>
<keyword evidence="3" id="KW-0813">Transport</keyword>
<evidence type="ECO:0000313" key="10">
    <source>
        <dbReference type="EMBL" id="CAD8689235.1"/>
    </source>
</evidence>
<dbReference type="EMBL" id="HBFA01037991">
    <property type="protein sequence ID" value="CAD8689235.1"/>
    <property type="molecule type" value="Transcribed_RNA"/>
</dbReference>
<proteinExistence type="inferred from homology"/>
<dbReference type="SUPFAM" id="SSF103473">
    <property type="entry name" value="MFS general substrate transporter"/>
    <property type="match status" value="1"/>
</dbReference>
<comment type="subcellular location">
    <subcellularLocation>
        <location evidence="1">Membrane</location>
        <topology evidence="1">Multi-pass membrane protein</topology>
    </subcellularLocation>
</comment>
<feature type="chain" id="PRO_5031235868" description="Folate-biopterin transporter" evidence="9">
    <location>
        <begin position="23"/>
        <end position="470"/>
    </location>
</feature>
<gene>
    <name evidence="10" type="ORF">POBO1169_LOCUS19015</name>
</gene>
<reference evidence="10" key="1">
    <citation type="submission" date="2021-01" db="EMBL/GenBank/DDBJ databases">
        <authorList>
            <person name="Corre E."/>
            <person name="Pelletier E."/>
            <person name="Niang G."/>
            <person name="Scheremetjew M."/>
            <person name="Finn R."/>
            <person name="Kale V."/>
            <person name="Holt S."/>
            <person name="Cochrane G."/>
            <person name="Meng A."/>
            <person name="Brown T."/>
            <person name="Cohen L."/>
        </authorList>
    </citation>
    <scope>NUCLEOTIDE SEQUENCE</scope>
    <source>
        <strain evidence="10">CCMP722</strain>
    </source>
</reference>
<sequence>MGVVENAFTVGLLLFLTNLAQASPDVMIDASIAERSKTHPLFAADLQTLCWSSYFFFTMIAYQAGGYLEESYGHRVLFFSLIFTCLLVLYPSVKNWLGDKPGSSTAPLPSTPSSPDHGEDEATGFEGHSMPQRQTLLESFRDPVKGPVFRLALFITFVSLGQGFAANAVEDKYVPIFGGLTIVAVCGAVYFWLGQISRLLMKAVIMIFFYGALQPSTNVISVWSKATNDPTDLACGSPDAPEGSEELRFYQDKWCHACAEGKDFLEGGFPRPCFDAPFLALTAVVGSCFGLLGTAVYNKYFGQWPYRKIWTLTQLFFVGLSFLDLIWVNRLNMKLGISDKAFVLGQEVFVPVIMRLAAMPLFVLAAQLCPANVEATLFALIMGISNMSWVTGNYLGVGIVAALNIYEPQFENMVSLIYIRSACSLLPLVTIQLLCPKGTPSDTMNTMEAANSSKTRADGERTGEIEMEDF</sequence>
<keyword evidence="4 8" id="KW-0812">Transmembrane</keyword>
<feature type="region of interest" description="Disordered" evidence="7">
    <location>
        <begin position="104"/>
        <end position="125"/>
    </location>
</feature>
<evidence type="ECO:0000256" key="4">
    <source>
        <dbReference type="ARBA" id="ARBA00022692"/>
    </source>
</evidence>
<feature type="transmembrane region" description="Helical" evidence="8">
    <location>
        <begin position="348"/>
        <end position="366"/>
    </location>
</feature>
<evidence type="ECO:0000256" key="7">
    <source>
        <dbReference type="SAM" id="MobiDB-lite"/>
    </source>
</evidence>
<dbReference type="Pfam" id="PF03092">
    <property type="entry name" value="BT1"/>
    <property type="match status" value="1"/>
</dbReference>
<evidence type="ECO:0000256" key="3">
    <source>
        <dbReference type="ARBA" id="ARBA00022448"/>
    </source>
</evidence>
<feature type="region of interest" description="Disordered" evidence="7">
    <location>
        <begin position="444"/>
        <end position="470"/>
    </location>
</feature>
<feature type="transmembrane region" description="Helical" evidence="8">
    <location>
        <begin position="173"/>
        <end position="193"/>
    </location>
</feature>
<feature type="transmembrane region" description="Helical" evidence="8">
    <location>
        <begin position="76"/>
        <end position="93"/>
    </location>
</feature>
<feature type="compositionally biased region" description="Basic and acidic residues" evidence="7">
    <location>
        <begin position="455"/>
        <end position="464"/>
    </location>
</feature>
<evidence type="ECO:0000256" key="9">
    <source>
        <dbReference type="SAM" id="SignalP"/>
    </source>
</evidence>
<feature type="transmembrane region" description="Helical" evidence="8">
    <location>
        <begin position="417"/>
        <end position="435"/>
    </location>
</feature>
<protein>
    <recommendedName>
        <fullName evidence="11">Folate-biopterin transporter</fullName>
    </recommendedName>
</protein>
<evidence type="ECO:0000256" key="8">
    <source>
        <dbReference type="SAM" id="Phobius"/>
    </source>
</evidence>
<evidence type="ECO:0000256" key="2">
    <source>
        <dbReference type="ARBA" id="ARBA00007015"/>
    </source>
</evidence>
<dbReference type="PANTHER" id="PTHR31585">
    <property type="entry name" value="FOLATE-BIOPTERIN TRANSPORTER 1, CHLOROPLASTIC"/>
    <property type="match status" value="1"/>
</dbReference>
<evidence type="ECO:0000256" key="5">
    <source>
        <dbReference type="ARBA" id="ARBA00022989"/>
    </source>
</evidence>
<feature type="transmembrane region" description="Helical" evidence="8">
    <location>
        <begin position="278"/>
        <end position="297"/>
    </location>
</feature>
<evidence type="ECO:0000256" key="6">
    <source>
        <dbReference type="ARBA" id="ARBA00023136"/>
    </source>
</evidence>
<dbReference type="GO" id="GO:0016020">
    <property type="term" value="C:membrane"/>
    <property type="evidence" value="ECO:0007669"/>
    <property type="project" value="UniProtKB-SubCell"/>
</dbReference>